<dbReference type="Gene3D" id="3.30.950.10">
    <property type="entry name" value="Methyltransferase, Cobalt-precorrin-4 Transmethylase, Domain 2"/>
    <property type="match status" value="1"/>
</dbReference>
<dbReference type="PANTHER" id="PTHR47036:SF1">
    <property type="entry name" value="COBALT-FACTOR III C(17)-METHYLTRANSFERASE-RELATED"/>
    <property type="match status" value="1"/>
</dbReference>
<dbReference type="GO" id="GO:0030789">
    <property type="term" value="F:precorrin-3B C17-methyltransferase activity"/>
    <property type="evidence" value="ECO:0007669"/>
    <property type="project" value="UniProtKB-EC"/>
</dbReference>
<dbReference type="GO" id="GO:0009236">
    <property type="term" value="P:cobalamin biosynthetic process"/>
    <property type="evidence" value="ECO:0007669"/>
    <property type="project" value="UniProtKB-UniPathway"/>
</dbReference>
<evidence type="ECO:0000256" key="4">
    <source>
        <dbReference type="ARBA" id="ARBA00022679"/>
    </source>
</evidence>
<dbReference type="eggNOG" id="COG1010">
    <property type="taxonomic scope" value="Bacteria"/>
</dbReference>
<dbReference type="Proteomes" id="UP000003494">
    <property type="component" value="Unassembled WGS sequence"/>
</dbReference>
<reference evidence="7" key="1">
    <citation type="submission" date="2009-04" db="EMBL/GenBank/DDBJ databases">
        <authorList>
            <person name="Weinstock G."/>
            <person name="Sodergren E."/>
            <person name="Clifton S."/>
            <person name="Fulton L."/>
            <person name="Fulton B."/>
            <person name="Courtney L."/>
            <person name="Fronick C."/>
            <person name="Harrison M."/>
            <person name="Strong C."/>
            <person name="Farmer C."/>
            <person name="Delahaunty K."/>
            <person name="Markovic C."/>
            <person name="Hall O."/>
            <person name="Minx P."/>
            <person name="Tomlinson C."/>
            <person name="Mitreva M."/>
            <person name="Nelson J."/>
            <person name="Hou S."/>
            <person name="Wollam A."/>
            <person name="Pepin K.H."/>
            <person name="Johnson M."/>
            <person name="Bhonagiri V."/>
            <person name="Nash W.E."/>
            <person name="Warren W."/>
            <person name="Chinwalla A."/>
            <person name="Mardis E.R."/>
            <person name="Wilson R.K."/>
        </authorList>
    </citation>
    <scope>NUCLEOTIDE SEQUENCE [LARGE SCALE GENOMIC DNA]</scope>
    <source>
        <strain evidence="7">DSM 14600</strain>
    </source>
</reference>
<dbReference type="InterPro" id="IPR035996">
    <property type="entry name" value="4pyrrol_Methylase_sf"/>
</dbReference>
<protein>
    <submittedName>
        <fullName evidence="7">Precorrin-3B C(17)-methyltransferase</fullName>
        <ecNumber evidence="7">2.1.1.131</ecNumber>
    </submittedName>
</protein>
<comment type="caution">
    <text evidence="7">The sequence shown here is derived from an EMBL/GenBank/DDBJ whole genome shotgun (WGS) entry which is preliminary data.</text>
</comment>
<keyword evidence="2" id="KW-0169">Cobalamin biosynthesis</keyword>
<name>C4GBG6_9FIRM</name>
<keyword evidence="8" id="KW-1185">Reference proteome</keyword>
<dbReference type="AlphaFoldDB" id="C4GBG6"/>
<dbReference type="PANTHER" id="PTHR47036">
    <property type="entry name" value="COBALT-FACTOR III C(17)-METHYLTRANSFERASE-RELATED"/>
    <property type="match status" value="1"/>
</dbReference>
<dbReference type="SUPFAM" id="SSF53790">
    <property type="entry name" value="Tetrapyrrole methylase"/>
    <property type="match status" value="1"/>
</dbReference>
<accession>C4GBG6</accession>
<comment type="pathway">
    <text evidence="1">Cofactor biosynthesis; adenosylcobalamin biosynthesis.</text>
</comment>
<dbReference type="InterPro" id="IPR006363">
    <property type="entry name" value="Cbl_synth_CobJ/CibH_dom"/>
</dbReference>
<dbReference type="EC" id="2.1.1.131" evidence="7"/>
<dbReference type="InterPro" id="IPR014776">
    <property type="entry name" value="4pyrrole_Mease_sub2"/>
</dbReference>
<dbReference type="Pfam" id="PF00590">
    <property type="entry name" value="TP_methylase"/>
    <property type="match status" value="1"/>
</dbReference>
<dbReference type="GO" id="GO:0032259">
    <property type="term" value="P:methylation"/>
    <property type="evidence" value="ECO:0007669"/>
    <property type="project" value="UniProtKB-KW"/>
</dbReference>
<organism evidence="7 8">
    <name type="scientific">Shuttleworthella satelles DSM 14600</name>
    <dbReference type="NCBI Taxonomy" id="626523"/>
    <lineage>
        <taxon>Bacteria</taxon>
        <taxon>Bacillati</taxon>
        <taxon>Bacillota</taxon>
        <taxon>Clostridia</taxon>
        <taxon>Lachnospirales</taxon>
        <taxon>Lachnospiraceae</taxon>
        <taxon>Shuttleworthella</taxon>
    </lineage>
</organism>
<keyword evidence="5" id="KW-0949">S-adenosyl-L-methionine</keyword>
<keyword evidence="4 7" id="KW-0808">Transferase</keyword>
<evidence type="ECO:0000313" key="8">
    <source>
        <dbReference type="Proteomes" id="UP000003494"/>
    </source>
</evidence>
<evidence type="ECO:0000256" key="1">
    <source>
        <dbReference type="ARBA" id="ARBA00004953"/>
    </source>
</evidence>
<dbReference type="EMBL" id="ACIP02000002">
    <property type="protein sequence ID" value="EEP28459.1"/>
    <property type="molecule type" value="Genomic_DNA"/>
</dbReference>
<dbReference type="InterPro" id="IPR051810">
    <property type="entry name" value="Precorrin_MeTrfase"/>
</dbReference>
<dbReference type="InterPro" id="IPR000878">
    <property type="entry name" value="4pyrrol_Mease"/>
</dbReference>
<evidence type="ECO:0000313" key="7">
    <source>
        <dbReference type="EMBL" id="EEP28459.1"/>
    </source>
</evidence>
<evidence type="ECO:0000259" key="6">
    <source>
        <dbReference type="Pfam" id="PF00590"/>
    </source>
</evidence>
<evidence type="ECO:0000256" key="5">
    <source>
        <dbReference type="ARBA" id="ARBA00022691"/>
    </source>
</evidence>
<evidence type="ECO:0000256" key="3">
    <source>
        <dbReference type="ARBA" id="ARBA00022603"/>
    </source>
</evidence>
<evidence type="ECO:0000256" key="2">
    <source>
        <dbReference type="ARBA" id="ARBA00022573"/>
    </source>
</evidence>
<dbReference type="HOGENOM" id="CLU_047948_2_0_9"/>
<sequence>MKKLYVVGMGPGQEVYMTVEARRALRKSDTIVGYPVYLEQLSEEFAGKRLLSTPMKQERKRCVMAFEEAMRGRQVSMLCSGDAGVYGMASLMYEVGVDYPEIELKIIAGVTAANSGAAMLGAPLGNDYCVISLSDILTPMETIIKRLRAAAAADFSIVLYNPSSKKREDYLEKACDILLEYMPQDRPCGIVERIGREGARMQILPLDQLRKTRVNMFTTVFIGASATITLGGRLVTKRGYHL</sequence>
<dbReference type="CDD" id="cd11646">
    <property type="entry name" value="Precorrin_3B_C17_MT"/>
    <property type="match status" value="1"/>
</dbReference>
<dbReference type="Gene3D" id="3.40.1010.10">
    <property type="entry name" value="Cobalt-precorrin-4 Transmethylase, Domain 1"/>
    <property type="match status" value="1"/>
</dbReference>
<dbReference type="NCBIfam" id="TIGR01466">
    <property type="entry name" value="cobJ_cbiH"/>
    <property type="match status" value="1"/>
</dbReference>
<dbReference type="InterPro" id="IPR014777">
    <property type="entry name" value="4pyrrole_Mease_sub1"/>
</dbReference>
<keyword evidence="3 7" id="KW-0489">Methyltransferase</keyword>
<feature type="domain" description="Tetrapyrrole methylase" evidence="6">
    <location>
        <begin position="3"/>
        <end position="209"/>
    </location>
</feature>
<gene>
    <name evidence="7" type="primary">cobJ</name>
    <name evidence="7" type="ORF">GCWU000342_01267</name>
</gene>
<dbReference type="RefSeq" id="WP_006906277.1">
    <property type="nucleotide sequence ID" value="NZ_GG665866.1"/>
</dbReference>
<proteinExistence type="predicted"/>
<dbReference type="STRING" id="626523.GCWU000342_01267"/>
<dbReference type="UniPathway" id="UPA00148"/>